<proteinExistence type="predicted"/>
<sequence>MAVVDPNRTWAPLERRLAETTDERHRRALSIVIEHMKAEAVPDLDGLMRTLAPEPDYHFWNDGQDIGPKTYDGVRGYYQAFVESRSNILEFDIDRLVVDEHCVVTEGYLRQLYPGSYAAQIGIPVDDPDADYLIVFRQLLLWPIDEQGLIIGEDSYHSGPAEIRKLSRDELPREYLELVHANS</sequence>
<dbReference type="InterPro" id="IPR032710">
    <property type="entry name" value="NTF2-like_dom_sf"/>
</dbReference>
<evidence type="ECO:0000313" key="2">
    <source>
        <dbReference type="Proteomes" id="UP000733379"/>
    </source>
</evidence>
<dbReference type="EMBL" id="JAHKNI010000007">
    <property type="protein sequence ID" value="MBU3064244.1"/>
    <property type="molecule type" value="Genomic_DNA"/>
</dbReference>
<dbReference type="Proteomes" id="UP000733379">
    <property type="component" value="Unassembled WGS sequence"/>
</dbReference>
<dbReference type="SUPFAM" id="SSF54427">
    <property type="entry name" value="NTF2-like"/>
    <property type="match status" value="1"/>
</dbReference>
<evidence type="ECO:0000313" key="1">
    <source>
        <dbReference type="EMBL" id="MBU3064244.1"/>
    </source>
</evidence>
<protein>
    <submittedName>
        <fullName evidence="1">Nuclear transport factor 2 family protein</fullName>
    </submittedName>
</protein>
<reference evidence="1 2" key="1">
    <citation type="submission" date="2021-06" db="EMBL/GenBank/DDBJ databases">
        <title>Actinomycetes sequencing.</title>
        <authorList>
            <person name="Shan Q."/>
        </authorList>
    </citation>
    <scope>NUCLEOTIDE SEQUENCE [LARGE SCALE GENOMIC DNA]</scope>
    <source>
        <strain evidence="1 2">NEAU-G5</strain>
    </source>
</reference>
<name>A0ABS6B4W3_9NOCA</name>
<keyword evidence="2" id="KW-1185">Reference proteome</keyword>
<organism evidence="1 2">
    <name type="scientific">Nocardia albiluteola</name>
    <dbReference type="NCBI Taxonomy" id="2842303"/>
    <lineage>
        <taxon>Bacteria</taxon>
        <taxon>Bacillati</taxon>
        <taxon>Actinomycetota</taxon>
        <taxon>Actinomycetes</taxon>
        <taxon>Mycobacteriales</taxon>
        <taxon>Nocardiaceae</taxon>
        <taxon>Nocardia</taxon>
    </lineage>
</organism>
<accession>A0ABS6B4W3</accession>
<dbReference type="RefSeq" id="WP_215919314.1">
    <property type="nucleotide sequence ID" value="NZ_JAHKNI010000007.1"/>
</dbReference>
<comment type="caution">
    <text evidence="1">The sequence shown here is derived from an EMBL/GenBank/DDBJ whole genome shotgun (WGS) entry which is preliminary data.</text>
</comment>
<gene>
    <name evidence="1" type="ORF">KO481_22260</name>
</gene>